<protein>
    <recommendedName>
        <fullName evidence="3">FXSXX-COOH protein</fullName>
    </recommendedName>
</protein>
<evidence type="ECO:0000313" key="2">
    <source>
        <dbReference type="Proteomes" id="UP001596058"/>
    </source>
</evidence>
<reference evidence="2" key="1">
    <citation type="journal article" date="2019" name="Int. J. Syst. Evol. Microbiol.">
        <title>The Global Catalogue of Microorganisms (GCM) 10K type strain sequencing project: providing services to taxonomists for standard genome sequencing and annotation.</title>
        <authorList>
            <consortium name="The Broad Institute Genomics Platform"/>
            <consortium name="The Broad Institute Genome Sequencing Center for Infectious Disease"/>
            <person name="Wu L."/>
            <person name="Ma J."/>
        </authorList>
    </citation>
    <scope>NUCLEOTIDE SEQUENCE [LARGE SCALE GENOMIC DNA]</scope>
    <source>
        <strain evidence="2">CCUG 53903</strain>
    </source>
</reference>
<evidence type="ECO:0000313" key="1">
    <source>
        <dbReference type="EMBL" id="MFC5835810.1"/>
    </source>
</evidence>
<keyword evidence="2" id="KW-1185">Reference proteome</keyword>
<dbReference type="RefSeq" id="WP_379525220.1">
    <property type="nucleotide sequence ID" value="NZ_JBHSPA010000136.1"/>
</dbReference>
<dbReference type="EMBL" id="JBHSPA010000136">
    <property type="protein sequence ID" value="MFC5835810.1"/>
    <property type="molecule type" value="Genomic_DNA"/>
</dbReference>
<name>A0ABW1DFK2_9ACTN</name>
<gene>
    <name evidence="1" type="ORF">ACFPZ3_69340</name>
</gene>
<organism evidence="1 2">
    <name type="scientific">Nonomuraea insulae</name>
    <dbReference type="NCBI Taxonomy" id="1616787"/>
    <lineage>
        <taxon>Bacteria</taxon>
        <taxon>Bacillati</taxon>
        <taxon>Actinomycetota</taxon>
        <taxon>Actinomycetes</taxon>
        <taxon>Streptosporangiales</taxon>
        <taxon>Streptosporangiaceae</taxon>
        <taxon>Nonomuraea</taxon>
    </lineage>
</organism>
<comment type="caution">
    <text evidence="1">The sequence shown here is derived from an EMBL/GenBank/DDBJ whole genome shotgun (WGS) entry which is preliminary data.</text>
</comment>
<accession>A0ABW1DFK2</accession>
<sequence length="62" mass="6965">MGPEFTSHLADHVELIDVSDFTLRDLEQLDDSVAKHALLEILDSPKRNGDISAGFQQSTQRR</sequence>
<proteinExistence type="predicted"/>
<evidence type="ECO:0008006" key="3">
    <source>
        <dbReference type="Google" id="ProtNLM"/>
    </source>
</evidence>
<dbReference type="Proteomes" id="UP001596058">
    <property type="component" value="Unassembled WGS sequence"/>
</dbReference>